<sequence>MKKLLNIEDLQDLPSGIEKILFSEKKEEFFFKLLDMHDWDLSYDWFQNMYEEEIAQRKQNKQDFTPNTVGVLLSNLTGFENGKIYEPTAGNGSLVIANWNYRKNKLGLNFNSEDHPIECWEFSNRSIPLLLLNLSIRGIFGEVYHGDVLTKEIKAKYILSKNNQFSKIEKL</sequence>
<accession>A0A376G325</accession>
<dbReference type="GO" id="GO:0008170">
    <property type="term" value="F:N-methyltransferase activity"/>
    <property type="evidence" value="ECO:0007669"/>
    <property type="project" value="InterPro"/>
</dbReference>
<comment type="similarity">
    <text evidence="1">Belongs to the N(4)/N(6)-methyltransferase family.</text>
</comment>
<dbReference type="InterPro" id="IPR029063">
    <property type="entry name" value="SAM-dependent_MTases_sf"/>
</dbReference>
<dbReference type="Proteomes" id="UP000254737">
    <property type="component" value="Unassembled WGS sequence"/>
</dbReference>
<dbReference type="GO" id="GO:0003677">
    <property type="term" value="F:DNA binding"/>
    <property type="evidence" value="ECO:0007669"/>
    <property type="project" value="InterPro"/>
</dbReference>
<dbReference type="RefSeq" id="WP_114998232.1">
    <property type="nucleotide sequence ID" value="NZ_UFXS01000001.1"/>
</dbReference>
<gene>
    <name evidence="3" type="ORF">NCTC13456_00284</name>
</gene>
<dbReference type="GO" id="GO:0032259">
    <property type="term" value="P:methylation"/>
    <property type="evidence" value="ECO:0007669"/>
    <property type="project" value="UniProtKB-KW"/>
</dbReference>
<dbReference type="EMBL" id="UFXS01000001">
    <property type="protein sequence ID" value="STD53066.1"/>
    <property type="molecule type" value="Genomic_DNA"/>
</dbReference>
<dbReference type="Pfam" id="PF02384">
    <property type="entry name" value="N6_Mtase"/>
    <property type="match status" value="1"/>
</dbReference>
<dbReference type="AlphaFoldDB" id="A0A376G325"/>
<organism evidence="3 4">
    <name type="scientific">Empedobacter falsenii</name>
    <dbReference type="NCBI Taxonomy" id="343874"/>
    <lineage>
        <taxon>Bacteria</taxon>
        <taxon>Pseudomonadati</taxon>
        <taxon>Bacteroidota</taxon>
        <taxon>Flavobacteriia</taxon>
        <taxon>Flavobacteriales</taxon>
        <taxon>Weeksellaceae</taxon>
        <taxon>Empedobacter</taxon>
    </lineage>
</organism>
<evidence type="ECO:0000313" key="4">
    <source>
        <dbReference type="Proteomes" id="UP000254737"/>
    </source>
</evidence>
<dbReference type="Gene3D" id="3.40.50.150">
    <property type="entry name" value="Vaccinia Virus protein VP39"/>
    <property type="match status" value="1"/>
</dbReference>
<keyword evidence="3" id="KW-0808">Transferase</keyword>
<proteinExistence type="inferred from homology"/>
<dbReference type="InterPro" id="IPR003356">
    <property type="entry name" value="DNA_methylase_A-5"/>
</dbReference>
<name>A0A376G325_9FLAO</name>
<feature type="domain" description="DNA methylase adenine-specific" evidence="2">
    <location>
        <begin position="43"/>
        <end position="154"/>
    </location>
</feature>
<keyword evidence="3" id="KW-0489">Methyltransferase</keyword>
<reference evidence="3 4" key="1">
    <citation type="submission" date="2018-06" db="EMBL/GenBank/DDBJ databases">
        <authorList>
            <consortium name="Pathogen Informatics"/>
            <person name="Doyle S."/>
        </authorList>
    </citation>
    <scope>NUCLEOTIDE SEQUENCE [LARGE SCALE GENOMIC DNA]</scope>
    <source>
        <strain evidence="3 4">NCTC13456</strain>
    </source>
</reference>
<evidence type="ECO:0000256" key="1">
    <source>
        <dbReference type="ARBA" id="ARBA00006594"/>
    </source>
</evidence>
<protein>
    <submittedName>
        <fullName evidence="3">Type I restriction-modification system methyltransferase subunit</fullName>
    </submittedName>
</protein>
<dbReference type="REBASE" id="429808">
    <property type="entry name" value="M.Efa13456ORF284P"/>
</dbReference>
<evidence type="ECO:0000259" key="2">
    <source>
        <dbReference type="Pfam" id="PF02384"/>
    </source>
</evidence>
<dbReference type="SUPFAM" id="SSF53335">
    <property type="entry name" value="S-adenosyl-L-methionine-dependent methyltransferases"/>
    <property type="match status" value="1"/>
</dbReference>
<evidence type="ECO:0000313" key="3">
    <source>
        <dbReference type="EMBL" id="STD53066.1"/>
    </source>
</evidence>